<evidence type="ECO:0000259" key="3">
    <source>
        <dbReference type="Pfam" id="PF20237"/>
    </source>
</evidence>
<organism evidence="4 5">
    <name type="scientific">Neurospora intermedia</name>
    <dbReference type="NCBI Taxonomy" id="5142"/>
    <lineage>
        <taxon>Eukaryota</taxon>
        <taxon>Fungi</taxon>
        <taxon>Dikarya</taxon>
        <taxon>Ascomycota</taxon>
        <taxon>Pezizomycotina</taxon>
        <taxon>Sordariomycetes</taxon>
        <taxon>Sordariomycetidae</taxon>
        <taxon>Sordariales</taxon>
        <taxon>Sordariaceae</taxon>
        <taxon>Neurospora</taxon>
    </lineage>
</organism>
<feature type="compositionally biased region" description="Polar residues" evidence="1">
    <location>
        <begin position="15"/>
        <end position="26"/>
    </location>
</feature>
<keyword evidence="2" id="KW-0472">Membrane</keyword>
<evidence type="ECO:0000313" key="4">
    <source>
        <dbReference type="EMBL" id="KAL0471772.1"/>
    </source>
</evidence>
<proteinExistence type="predicted"/>
<feature type="region of interest" description="Disordered" evidence="1">
    <location>
        <begin position="13"/>
        <end position="44"/>
    </location>
</feature>
<feature type="domain" description="DUF6594" evidence="3">
    <location>
        <begin position="89"/>
        <end position="155"/>
    </location>
</feature>
<sequence length="170" mass="18421">MLRLKLQSLERSDTFGGSQDSVNVSVGSRVPGSIESGRSSERDRQIQRNKLIRVSIPTGPWETFDNGDLNIRASALINTRTTSAKKAFWERVGAAVLGGAFLITPMWILALHRQLFVHLGIATGCVAAFGFSLSFYVARAEEVFAATLAYAAVIMVFVGIVIQETDSKGA</sequence>
<keyword evidence="5" id="KW-1185">Reference proteome</keyword>
<keyword evidence="2" id="KW-0812">Transmembrane</keyword>
<name>A0ABR3DGH4_NEUIN</name>
<keyword evidence="2" id="KW-1133">Transmembrane helix</keyword>
<evidence type="ECO:0000256" key="2">
    <source>
        <dbReference type="SAM" id="Phobius"/>
    </source>
</evidence>
<reference evidence="4 5" key="1">
    <citation type="submission" date="2023-09" db="EMBL/GenBank/DDBJ databases">
        <title>Multi-omics analysis of a traditional fermented food reveals byproduct-associated fungal strains for waste-to-food upcycling.</title>
        <authorList>
            <consortium name="Lawrence Berkeley National Laboratory"/>
            <person name="Rekdal V.M."/>
            <person name="Villalobos-Escobedo J.M."/>
            <person name="Rodriguez-Valeron N."/>
            <person name="Garcia M.O."/>
            <person name="Vasquez D.P."/>
            <person name="Damayanti I."/>
            <person name="Sorensen P.M."/>
            <person name="Baidoo E.E."/>
            <person name="De Carvalho A.C."/>
            <person name="Riley R."/>
            <person name="Lipzen A."/>
            <person name="He G."/>
            <person name="Yan M."/>
            <person name="Haridas S."/>
            <person name="Daum C."/>
            <person name="Yoshinaga Y."/>
            <person name="Ng V."/>
            <person name="Grigoriev I.V."/>
            <person name="Munk R."/>
            <person name="Nuraida L."/>
            <person name="Wijaya C.H."/>
            <person name="Morales P.-C."/>
            <person name="Keasling J.D."/>
        </authorList>
    </citation>
    <scope>NUCLEOTIDE SEQUENCE [LARGE SCALE GENOMIC DNA]</scope>
    <source>
        <strain evidence="4 5">FGSC 2613</strain>
    </source>
</reference>
<dbReference type="Proteomes" id="UP001451303">
    <property type="component" value="Unassembled WGS sequence"/>
</dbReference>
<dbReference type="EMBL" id="JAVLET010000003">
    <property type="protein sequence ID" value="KAL0471772.1"/>
    <property type="molecule type" value="Genomic_DNA"/>
</dbReference>
<comment type="caution">
    <text evidence="4">The sequence shown here is derived from an EMBL/GenBank/DDBJ whole genome shotgun (WGS) entry which is preliminary data.</text>
</comment>
<evidence type="ECO:0000313" key="5">
    <source>
        <dbReference type="Proteomes" id="UP001451303"/>
    </source>
</evidence>
<gene>
    <name evidence="4" type="ORF">QR685DRAFT_214247</name>
</gene>
<feature type="transmembrane region" description="Helical" evidence="2">
    <location>
        <begin position="88"/>
        <end position="109"/>
    </location>
</feature>
<dbReference type="Pfam" id="PF20237">
    <property type="entry name" value="DUF6594"/>
    <property type="match status" value="1"/>
</dbReference>
<feature type="transmembrane region" description="Helical" evidence="2">
    <location>
        <begin position="115"/>
        <end position="136"/>
    </location>
</feature>
<evidence type="ECO:0000256" key="1">
    <source>
        <dbReference type="SAM" id="MobiDB-lite"/>
    </source>
</evidence>
<feature type="transmembrane region" description="Helical" evidence="2">
    <location>
        <begin position="143"/>
        <end position="162"/>
    </location>
</feature>
<dbReference type="InterPro" id="IPR046529">
    <property type="entry name" value="DUF6594"/>
</dbReference>
<accession>A0ABR3DGH4</accession>
<protein>
    <recommendedName>
        <fullName evidence="3">DUF6594 domain-containing protein</fullName>
    </recommendedName>
</protein>